<protein>
    <recommendedName>
        <fullName evidence="4">O-antigen ligase-like membrane protein</fullName>
    </recommendedName>
</protein>
<reference evidence="2 3" key="1">
    <citation type="journal article" date="2018" name="Syst. Appl. Microbiol.">
        <title>Pseudomonas gallaeciensis sp. nov., isolated from crude-oil-contaminated intertidal sand samples after the Prestige oil spill.</title>
        <authorList>
            <person name="Mulet M."/>
            <person name="Sanchez D."/>
            <person name="Rodriguez A.C."/>
            <person name="Nogales B."/>
            <person name="Bosch R."/>
            <person name="Busquets A."/>
            <person name="Gomila M."/>
            <person name="Lalucat J."/>
            <person name="Garcia-Valdes E."/>
        </authorList>
    </citation>
    <scope>NUCLEOTIDE SEQUENCE [LARGE SCALE GENOMIC DNA]</scope>
    <source>
        <strain evidence="2 3">V113</strain>
    </source>
</reference>
<comment type="caution">
    <text evidence="2">The sequence shown here is derived from an EMBL/GenBank/DDBJ whole genome shotgun (WGS) entry which is preliminary data.</text>
</comment>
<proteinExistence type="predicted"/>
<feature type="transmembrane region" description="Helical" evidence="1">
    <location>
        <begin position="30"/>
        <end position="47"/>
    </location>
</feature>
<keyword evidence="1" id="KW-0812">Transmembrane</keyword>
<dbReference type="Proteomes" id="UP000265411">
    <property type="component" value="Unassembled WGS sequence"/>
</dbReference>
<evidence type="ECO:0000313" key="3">
    <source>
        <dbReference type="Proteomes" id="UP000265411"/>
    </source>
</evidence>
<gene>
    <name evidence="2" type="ORF">ASB58_09405</name>
</gene>
<feature type="transmembrane region" description="Helical" evidence="1">
    <location>
        <begin position="109"/>
        <end position="133"/>
    </location>
</feature>
<dbReference type="RefSeq" id="WP_118130265.1">
    <property type="nucleotide sequence ID" value="NZ_LMAZ01000002.1"/>
</dbReference>
<organism evidence="2 3">
    <name type="scientific">Pseudomonas abyssi</name>
    <dbReference type="NCBI Taxonomy" id="170540"/>
    <lineage>
        <taxon>Bacteria</taxon>
        <taxon>Pseudomonadati</taxon>
        <taxon>Pseudomonadota</taxon>
        <taxon>Gammaproteobacteria</taxon>
        <taxon>Pseudomonadales</taxon>
        <taxon>Pseudomonadaceae</taxon>
        <taxon>Pseudomonas</taxon>
    </lineage>
</organism>
<feature type="transmembrane region" description="Helical" evidence="1">
    <location>
        <begin position="317"/>
        <end position="338"/>
    </location>
</feature>
<evidence type="ECO:0000256" key="1">
    <source>
        <dbReference type="SAM" id="Phobius"/>
    </source>
</evidence>
<keyword evidence="1" id="KW-0472">Membrane</keyword>
<dbReference type="EMBL" id="LMAZ01000002">
    <property type="protein sequence ID" value="RGP55272.1"/>
    <property type="molecule type" value="Genomic_DNA"/>
</dbReference>
<name>A0A395R635_9PSED</name>
<feature type="transmembrane region" description="Helical" evidence="1">
    <location>
        <begin position="84"/>
        <end position="102"/>
    </location>
</feature>
<feature type="transmembrane region" description="Helical" evidence="1">
    <location>
        <begin position="59"/>
        <end position="78"/>
    </location>
</feature>
<evidence type="ECO:0008006" key="4">
    <source>
        <dbReference type="Google" id="ProtNLM"/>
    </source>
</evidence>
<feature type="transmembrane region" description="Helical" evidence="1">
    <location>
        <begin position="195"/>
        <end position="215"/>
    </location>
</feature>
<feature type="transmembrane region" description="Helical" evidence="1">
    <location>
        <begin position="153"/>
        <end position="175"/>
    </location>
</feature>
<keyword evidence="1" id="KW-1133">Transmembrane helix</keyword>
<feature type="transmembrane region" description="Helical" evidence="1">
    <location>
        <begin position="221"/>
        <end position="240"/>
    </location>
</feature>
<keyword evidence="3" id="KW-1185">Reference proteome</keyword>
<dbReference type="AlphaFoldDB" id="A0A395R635"/>
<evidence type="ECO:0000313" key="2">
    <source>
        <dbReference type="EMBL" id="RGP55272.1"/>
    </source>
</evidence>
<accession>A0A395R635</accession>
<feature type="transmembrane region" description="Helical" evidence="1">
    <location>
        <begin position="350"/>
        <end position="376"/>
    </location>
</feature>
<dbReference type="OrthoDB" id="7033639at2"/>
<sequence>MLKNSTILVSAIYLSFSLDSLLKIGSTFKIHIGVLSALIFVFIVALAKPGFAAKGLLKNFTFSVFVFYCILNGVASQAPGFRDILPYILISTAILIYCHVTYSKVNTRAFYYFQAALILSGLIQYYLFFAHGYQVSFIDAEHYQKTSSVSSRLRGFFIEPNWFAIALAFNTLLLVKDRPIEFLKKHKAMSALTGLVIVLNGSIAPIALLCITYAVPFIKKSPVKGAIFSVLLLGILLAVFSYREQLSEQNNATTTLNHLSRWTPLMRVIGYQAETDLTTIVFGNGLGSWGTLAIQNRLSVLVYETAPESRDGSEIPVFIFELGLIGIFLILLDSFYMYQRCPKGQHYLKAGVLFFLAFLFLYPTLKFWMYMPYYFYLRAAIHAQRKPSRITH</sequence>